<evidence type="ECO:0000256" key="6">
    <source>
        <dbReference type="SAM" id="SignalP"/>
    </source>
</evidence>
<accession>A0A4R6ZAH5</accession>
<evidence type="ECO:0000256" key="5">
    <source>
        <dbReference type="PROSITE-ProRule" id="PRU01240"/>
    </source>
</evidence>
<keyword evidence="2 5" id="KW-0645">Protease</keyword>
<dbReference type="EMBL" id="SNZH01000001">
    <property type="protein sequence ID" value="TDR48832.1"/>
    <property type="molecule type" value="Genomic_DNA"/>
</dbReference>
<feature type="chain" id="PRO_5020543046" evidence="6">
    <location>
        <begin position="26"/>
        <end position="1155"/>
    </location>
</feature>
<dbReference type="Proteomes" id="UP000295293">
    <property type="component" value="Unassembled WGS sequence"/>
</dbReference>
<dbReference type="InterPro" id="IPR000209">
    <property type="entry name" value="Peptidase_S8/S53_dom"/>
</dbReference>
<evidence type="ECO:0000256" key="2">
    <source>
        <dbReference type="ARBA" id="ARBA00022670"/>
    </source>
</evidence>
<keyword evidence="3 5" id="KW-0378">Hydrolase</keyword>
<evidence type="ECO:0000256" key="1">
    <source>
        <dbReference type="ARBA" id="ARBA00011073"/>
    </source>
</evidence>
<evidence type="ECO:0000313" key="8">
    <source>
        <dbReference type="EMBL" id="TDR48832.1"/>
    </source>
</evidence>
<evidence type="ECO:0000313" key="9">
    <source>
        <dbReference type="Proteomes" id="UP000295293"/>
    </source>
</evidence>
<dbReference type="InterPro" id="IPR051048">
    <property type="entry name" value="Peptidase_S8/S53_subtilisin"/>
</dbReference>
<dbReference type="OrthoDB" id="614750at2"/>
<dbReference type="SUPFAM" id="SSF49265">
    <property type="entry name" value="Fibronectin type III"/>
    <property type="match status" value="1"/>
</dbReference>
<dbReference type="PROSITE" id="PS51892">
    <property type="entry name" value="SUBTILASE"/>
    <property type="match status" value="1"/>
</dbReference>
<feature type="domain" description="Peptidase S8/S53" evidence="7">
    <location>
        <begin position="309"/>
        <end position="646"/>
    </location>
</feature>
<dbReference type="InterPro" id="IPR008979">
    <property type="entry name" value="Galactose-bd-like_sf"/>
</dbReference>
<dbReference type="PANTHER" id="PTHR43399:SF4">
    <property type="entry name" value="CELL WALL-ASSOCIATED PROTEASE"/>
    <property type="match status" value="1"/>
</dbReference>
<dbReference type="PANTHER" id="PTHR43399">
    <property type="entry name" value="SUBTILISIN-RELATED"/>
    <property type="match status" value="1"/>
</dbReference>
<dbReference type="InterPro" id="IPR013783">
    <property type="entry name" value="Ig-like_fold"/>
</dbReference>
<dbReference type="SUPFAM" id="SSF49785">
    <property type="entry name" value="Galactose-binding domain-like"/>
    <property type="match status" value="2"/>
</dbReference>
<feature type="signal peptide" evidence="6">
    <location>
        <begin position="1"/>
        <end position="25"/>
    </location>
</feature>
<reference evidence="8 9" key="1">
    <citation type="submission" date="2019-03" db="EMBL/GenBank/DDBJ databases">
        <title>Genomic Encyclopedia of Type Strains, Phase IV (KMG-IV): sequencing the most valuable type-strain genomes for metagenomic binning, comparative biology and taxonomic classification.</title>
        <authorList>
            <person name="Goeker M."/>
        </authorList>
    </citation>
    <scope>NUCLEOTIDE SEQUENCE [LARGE SCALE GENOMIC DNA]</scope>
    <source>
        <strain evidence="8 9">DSM 21667</strain>
    </source>
</reference>
<dbReference type="Gene3D" id="2.60.120.260">
    <property type="entry name" value="Galactose-binding domain-like"/>
    <property type="match status" value="1"/>
</dbReference>
<proteinExistence type="inferred from homology"/>
<dbReference type="InterPro" id="IPR003961">
    <property type="entry name" value="FN3_dom"/>
</dbReference>
<dbReference type="SUPFAM" id="SSF52743">
    <property type="entry name" value="Subtilisin-like"/>
    <property type="match status" value="1"/>
</dbReference>
<dbReference type="CDD" id="cd00063">
    <property type="entry name" value="FN3"/>
    <property type="match status" value="1"/>
</dbReference>
<feature type="active site" description="Charge relay system" evidence="5">
    <location>
        <position position="313"/>
    </location>
</feature>
<feature type="active site" description="Charge relay system" evidence="5">
    <location>
        <position position="358"/>
    </location>
</feature>
<feature type="active site" description="Charge relay system" evidence="5">
    <location>
        <position position="587"/>
    </location>
</feature>
<dbReference type="GO" id="GO:0006508">
    <property type="term" value="P:proteolysis"/>
    <property type="evidence" value="ECO:0007669"/>
    <property type="project" value="UniProtKB-KW"/>
</dbReference>
<dbReference type="GO" id="GO:0004252">
    <property type="term" value="F:serine-type endopeptidase activity"/>
    <property type="evidence" value="ECO:0007669"/>
    <property type="project" value="UniProtKB-UniRule"/>
</dbReference>
<keyword evidence="9" id="KW-1185">Reference proteome</keyword>
<evidence type="ECO:0000259" key="7">
    <source>
        <dbReference type="Pfam" id="PF00082"/>
    </source>
</evidence>
<sequence length="1155" mass="118107">MKTITIHRTRLFLAASLALAGPAYAQVGVSPHFDADYALLKKDASSPGEQGMSLVHDYGAFALWRVDATHRARIAAGHWREVATLTDRSVALPAGAFTPGAADTQTAAAGTGVYLVQFVGPMTDAWLDRVRATGATPLQYINNNAYLVLADAAAGRALASLATRGEPLRYSAPLPASQKLTPEVARFAAQSPNGHTRLTVVVADHAGVSRSQNLIASLDTDPTKRAWSNLRGMLAREVDLPVARIGEIAALGDVLSVGLAVTERRLDEKQAQIIAGSLNPAQSGPSAPGYLTWLNGLGFSANPADYPVMSIVDDGVGDGTAVAGAGDANFTANGAGIDSRVTYAVSCTTASAAGIAGHGNINASIAAGYDDRSGFPFRDTDGFRRREGINPFGRVANVQIFGPGSSGACGIGQEGRIAVQQAQNVRISSNSWGLGNIFGPATGYIAESRAYDVGVRDADLTAQGNQQIAFIFAAGNYGPDPNTVASPGNAKNVLTVGASENQRPADEDGAWTDGCNSTPAEADNAMDVVGFSSRGPTAGGRTKPEVIAPGTHIQGSASVAAGYSGGGVCDKYRPSGQTAVAASSGTSHSAPAVAGAATLVYRYLQTAYAQAAPSPALIKSYLIAHPTYLTGVSANDTLPSFAQGFGMPNLAAAFASTPARVLIDQTETLADTGSSYDLRGAIADSTKPVRVVLSWTDAPGAVNSQAPQVNDLNLSVTVGGVTYVGNRFNGQWSSAAGGAADAANNTEVVYLPPGTSGSITVNVTGTNIAGDGVPGNADTTDQDFALVCNNCSQNPDFFLLSAQPVQQACGLQAASWPLEVGTVSGYTGTVALSATTTPAGTTPAFSVASGTAPFTSAFTLTPASPLAAGNYAIVLQGQDSTHANTGNLTLRYSPAAPAATTLTAPADDATNVAVLPTLSWGAVAGAVEYIVEIDDDANFGSIDRSATVTGTSYTPAALTGSTEYFWRVRARNWCGNGVDSATFSFKTLPLFCATPGVPIPDDNPDGVALTITLPPLGNLADLDLAFSTNHTWTGDLSLTLSKGATTATLMDRPGEPDSSPAGCSGRNANVVFDDEGADGSIEAGCANRDPAYTPAGGHFTPDQPLAAFDGSEAGGTWTVLITDAVGEDTGTVQSLCLLPTLQPPAPDAIFKNSFE</sequence>
<keyword evidence="4 5" id="KW-0720">Serine protease</keyword>
<comment type="similarity">
    <text evidence="1 5">Belongs to the peptidase S8 family.</text>
</comment>
<dbReference type="AlphaFoldDB" id="A0A4R6ZAH5"/>
<gene>
    <name evidence="8" type="ORF">DFR29_101456</name>
</gene>
<evidence type="ECO:0000256" key="3">
    <source>
        <dbReference type="ARBA" id="ARBA00022801"/>
    </source>
</evidence>
<dbReference type="RefSeq" id="WP_133816936.1">
    <property type="nucleotide sequence ID" value="NZ_SNZH01000001.1"/>
</dbReference>
<dbReference type="InterPro" id="IPR036852">
    <property type="entry name" value="Peptidase_S8/S53_dom_sf"/>
</dbReference>
<keyword evidence="6" id="KW-0732">Signal</keyword>
<organism evidence="8 9">
    <name type="scientific">Tahibacter aquaticus</name>
    <dbReference type="NCBI Taxonomy" id="520092"/>
    <lineage>
        <taxon>Bacteria</taxon>
        <taxon>Pseudomonadati</taxon>
        <taxon>Pseudomonadota</taxon>
        <taxon>Gammaproteobacteria</taxon>
        <taxon>Lysobacterales</taxon>
        <taxon>Rhodanobacteraceae</taxon>
        <taxon>Tahibacter</taxon>
    </lineage>
</organism>
<dbReference type="InterPro" id="IPR023828">
    <property type="entry name" value="Peptidase_S8_Ser-AS"/>
</dbReference>
<name>A0A4R6ZAH5_9GAMM</name>
<protein>
    <submittedName>
        <fullName evidence="8">Subtilase family protein</fullName>
    </submittedName>
</protein>
<evidence type="ECO:0000256" key="4">
    <source>
        <dbReference type="ARBA" id="ARBA00022825"/>
    </source>
</evidence>
<dbReference type="PROSITE" id="PS00138">
    <property type="entry name" value="SUBTILASE_SER"/>
    <property type="match status" value="1"/>
</dbReference>
<dbReference type="Gene3D" id="3.40.50.200">
    <property type="entry name" value="Peptidase S8/S53 domain"/>
    <property type="match status" value="1"/>
</dbReference>
<dbReference type="InterPro" id="IPR036116">
    <property type="entry name" value="FN3_sf"/>
</dbReference>
<comment type="caution">
    <text evidence="8">The sequence shown here is derived from an EMBL/GenBank/DDBJ whole genome shotgun (WGS) entry which is preliminary data.</text>
</comment>
<dbReference type="Gene3D" id="2.60.120.380">
    <property type="match status" value="1"/>
</dbReference>
<dbReference type="Pfam" id="PF00082">
    <property type="entry name" value="Peptidase_S8"/>
    <property type="match status" value="1"/>
</dbReference>
<dbReference type="Gene3D" id="2.60.40.10">
    <property type="entry name" value="Immunoglobulins"/>
    <property type="match status" value="1"/>
</dbReference>